<dbReference type="InterPro" id="IPR018097">
    <property type="entry name" value="EGF_Ca-bd_CS"/>
</dbReference>
<evidence type="ECO:0000313" key="3">
    <source>
        <dbReference type="Proteomes" id="UP000245341"/>
    </source>
</evidence>
<proteinExistence type="predicted"/>
<accession>A0A7F8RH21</accession>
<evidence type="ECO:0000313" key="4">
    <source>
        <dbReference type="RefSeq" id="XP_030892665.1"/>
    </source>
</evidence>
<keyword evidence="1" id="KW-1015">Disulfide bond</keyword>
<dbReference type="AlphaFoldDB" id="A0A7F8RH21"/>
<dbReference type="GO" id="GO:0005509">
    <property type="term" value="F:calcium ion binding"/>
    <property type="evidence" value="ECO:0007669"/>
    <property type="project" value="InterPro"/>
</dbReference>
<evidence type="ECO:0000256" key="1">
    <source>
        <dbReference type="ARBA" id="ARBA00023157"/>
    </source>
</evidence>
<evidence type="ECO:0000259" key="2">
    <source>
        <dbReference type="Pfam" id="PF07645"/>
    </source>
</evidence>
<dbReference type="SUPFAM" id="SSF57196">
    <property type="entry name" value="EGF/Laminin"/>
    <property type="match status" value="1"/>
</dbReference>
<organism evidence="3 4">
    <name type="scientific">Leptonychotes weddellii</name>
    <name type="common">Weddell seal</name>
    <name type="synonym">Otaria weddellii</name>
    <dbReference type="NCBI Taxonomy" id="9713"/>
    <lineage>
        <taxon>Eukaryota</taxon>
        <taxon>Metazoa</taxon>
        <taxon>Chordata</taxon>
        <taxon>Craniata</taxon>
        <taxon>Vertebrata</taxon>
        <taxon>Euteleostomi</taxon>
        <taxon>Mammalia</taxon>
        <taxon>Eutheria</taxon>
        <taxon>Laurasiatheria</taxon>
        <taxon>Carnivora</taxon>
        <taxon>Caniformia</taxon>
        <taxon>Pinnipedia</taxon>
        <taxon>Phocidae</taxon>
        <taxon>Monachinae</taxon>
        <taxon>Lobodontini</taxon>
        <taxon>Leptonychotes</taxon>
    </lineage>
</organism>
<dbReference type="OrthoDB" id="4062651at2759"/>
<dbReference type="Pfam" id="PF07645">
    <property type="entry name" value="EGF_CA"/>
    <property type="match status" value="1"/>
</dbReference>
<dbReference type="KEGG" id="lww:102729253"/>
<dbReference type="PROSITE" id="PS01187">
    <property type="entry name" value="EGF_CA"/>
    <property type="match status" value="1"/>
</dbReference>
<protein>
    <submittedName>
        <fullName evidence="4">Fibulin-5-like</fullName>
    </submittedName>
</protein>
<reference evidence="4" key="1">
    <citation type="submission" date="2025-08" db="UniProtKB">
        <authorList>
            <consortium name="RefSeq"/>
        </authorList>
    </citation>
    <scope>IDENTIFICATION</scope>
    <source>
        <tissue evidence="4">Liver</tissue>
    </source>
</reference>
<dbReference type="Gene3D" id="2.10.25.10">
    <property type="entry name" value="Laminin"/>
    <property type="match status" value="2"/>
</dbReference>
<dbReference type="RefSeq" id="XP_030892665.1">
    <property type="nucleotide sequence ID" value="XM_031036805.1"/>
</dbReference>
<sequence length="192" mass="20994">MVFSRIVSLEERGPPRIRGRGRGGAGRVASGRFALHKLDVLNQPQPDSVLLLVPTPSCSPPLLRENRLKRILTVTILALCLPSPGNAQQQCTNGFDLDRSSGQCLDIDECRTIPEACRGDMMCVNQNGGYLCIPRTNPVYRGPYSNPYSNPYSGPYPAAAPPLSAPNYPTISRPLICRFGYQMDESNQCVGE</sequence>
<dbReference type="Proteomes" id="UP000245341">
    <property type="component" value="Unplaced"/>
</dbReference>
<name>A0A7F8RH21_LEPWE</name>
<dbReference type="GeneID" id="102729253"/>
<keyword evidence="3" id="KW-1185">Reference proteome</keyword>
<gene>
    <name evidence="4" type="primary">LOC102729253</name>
</gene>
<feature type="domain" description="NOTCH1 EGF-like calcium-binding" evidence="2">
    <location>
        <begin position="106"/>
        <end position="133"/>
    </location>
</feature>
<dbReference type="InterPro" id="IPR049883">
    <property type="entry name" value="NOTCH1_EGF-like"/>
</dbReference>